<gene>
    <name evidence="1" type="ORF">GCM10023322_51100</name>
</gene>
<protein>
    <submittedName>
        <fullName evidence="1">Copper transporter</fullName>
    </submittedName>
</protein>
<comment type="caution">
    <text evidence="1">The sequence shown here is derived from an EMBL/GenBank/DDBJ whole genome shotgun (WGS) entry which is preliminary data.</text>
</comment>
<name>A0ABP9S8P9_9ACTN</name>
<keyword evidence="2" id="KW-1185">Reference proteome</keyword>
<dbReference type="EMBL" id="BAABJQ010000017">
    <property type="protein sequence ID" value="GAA5192157.1"/>
    <property type="molecule type" value="Genomic_DNA"/>
</dbReference>
<evidence type="ECO:0000313" key="2">
    <source>
        <dbReference type="Proteomes" id="UP001501570"/>
    </source>
</evidence>
<proteinExistence type="predicted"/>
<reference evidence="2" key="1">
    <citation type="journal article" date="2019" name="Int. J. Syst. Evol. Microbiol.">
        <title>The Global Catalogue of Microorganisms (GCM) 10K type strain sequencing project: providing services to taxonomists for standard genome sequencing and annotation.</title>
        <authorList>
            <consortium name="The Broad Institute Genomics Platform"/>
            <consortium name="The Broad Institute Genome Sequencing Center for Infectious Disease"/>
            <person name="Wu L."/>
            <person name="Ma J."/>
        </authorList>
    </citation>
    <scope>NUCLEOTIDE SEQUENCE [LARGE SCALE GENOMIC DNA]</scope>
    <source>
        <strain evidence="2">JCM 18304</strain>
    </source>
</reference>
<dbReference type="RefSeq" id="WP_345633671.1">
    <property type="nucleotide sequence ID" value="NZ_BAABJQ010000017.1"/>
</dbReference>
<accession>A0ABP9S8P9</accession>
<dbReference type="InterPro" id="IPR021522">
    <property type="entry name" value="MctB"/>
</dbReference>
<evidence type="ECO:0000313" key="1">
    <source>
        <dbReference type="EMBL" id="GAA5192157.1"/>
    </source>
</evidence>
<sequence>MINFRYHVVSLTAVFLALAIGLVVGTAALNGTFVDTLKDQVTSLGKQNQQYRDQVSQLEAGAGKQETFATDSAPMLLQDRLAGRRVLVLSMPTTSAYVDDVVKMLGLAGAKVTGQIEVEDKFFDPASNEGLLDLADTTVPAGLTSNSTDSDGVKTASDLLASVLLDHNPALPADNMPDVVAKFKEANYIESTGQPTGPAEAVVVLGAQPYIDQQADVKNKSMLTMATQFDKAGVEAVATNGATGADNLVSELRADPNLQKTVSTVDNLATPQGQVALALAVDEQLTLNRAGHYGLGGGATSMLPKLVQGS</sequence>
<organism evidence="1 2">
    <name type="scientific">Rugosimonospora acidiphila</name>
    <dbReference type="NCBI Taxonomy" id="556531"/>
    <lineage>
        <taxon>Bacteria</taxon>
        <taxon>Bacillati</taxon>
        <taxon>Actinomycetota</taxon>
        <taxon>Actinomycetes</taxon>
        <taxon>Micromonosporales</taxon>
        <taxon>Micromonosporaceae</taxon>
        <taxon>Rugosimonospora</taxon>
    </lineage>
</organism>
<dbReference type="Pfam" id="PF11382">
    <property type="entry name" value="MctB"/>
    <property type="match status" value="1"/>
</dbReference>
<dbReference type="Proteomes" id="UP001501570">
    <property type="component" value="Unassembled WGS sequence"/>
</dbReference>